<evidence type="ECO:0000259" key="8">
    <source>
        <dbReference type="Pfam" id="PF07731"/>
    </source>
</evidence>
<dbReference type="InterPro" id="IPR002355">
    <property type="entry name" value="Cu_oxidase_Cu_BS"/>
</dbReference>
<feature type="signal peptide" evidence="6">
    <location>
        <begin position="1"/>
        <end position="21"/>
    </location>
</feature>
<feature type="domain" description="Plastocyanin-like" evidence="8">
    <location>
        <begin position="718"/>
        <end position="845"/>
    </location>
</feature>
<evidence type="ECO:0000313" key="10">
    <source>
        <dbReference type="EMBL" id="GAQ09968.1"/>
    </source>
</evidence>
<dbReference type="PROSITE" id="PS00080">
    <property type="entry name" value="MULTICOPPER_OXIDASE2"/>
    <property type="match status" value="1"/>
</dbReference>
<evidence type="ECO:0000256" key="4">
    <source>
        <dbReference type="ARBA" id="ARBA00023008"/>
    </source>
</evidence>
<gene>
    <name evidence="10" type="ORF">ALT_7289</name>
</gene>
<accession>A0AAN4TDI4</accession>
<keyword evidence="3" id="KW-0560">Oxidoreductase</keyword>
<feature type="transmembrane region" description="Helical" evidence="5">
    <location>
        <begin position="212"/>
        <end position="231"/>
    </location>
</feature>
<evidence type="ECO:0000256" key="3">
    <source>
        <dbReference type="ARBA" id="ARBA00023002"/>
    </source>
</evidence>
<organism evidence="10 11">
    <name type="scientific">Aspergillus lentulus</name>
    <dbReference type="NCBI Taxonomy" id="293939"/>
    <lineage>
        <taxon>Eukaryota</taxon>
        <taxon>Fungi</taxon>
        <taxon>Dikarya</taxon>
        <taxon>Ascomycota</taxon>
        <taxon>Pezizomycotina</taxon>
        <taxon>Eurotiomycetes</taxon>
        <taxon>Eurotiomycetidae</taxon>
        <taxon>Eurotiales</taxon>
        <taxon>Aspergillaceae</taxon>
        <taxon>Aspergillus</taxon>
        <taxon>Aspergillus subgen. Fumigati</taxon>
    </lineage>
</organism>
<feature type="domain" description="Plastocyanin-like" evidence="7">
    <location>
        <begin position="473"/>
        <end position="612"/>
    </location>
</feature>
<dbReference type="InterPro" id="IPR033138">
    <property type="entry name" value="Cu_oxidase_CS"/>
</dbReference>
<dbReference type="PANTHER" id="PTHR11709">
    <property type="entry name" value="MULTI-COPPER OXIDASE"/>
    <property type="match status" value="1"/>
</dbReference>
<dbReference type="Gene3D" id="2.60.40.420">
    <property type="entry name" value="Cupredoxins - blue copper proteins"/>
    <property type="match status" value="3"/>
</dbReference>
<evidence type="ECO:0000256" key="2">
    <source>
        <dbReference type="ARBA" id="ARBA00022723"/>
    </source>
</evidence>
<keyword evidence="5" id="KW-1133">Transmembrane helix</keyword>
<evidence type="ECO:0000313" key="11">
    <source>
        <dbReference type="Proteomes" id="UP000051487"/>
    </source>
</evidence>
<comment type="caution">
    <text evidence="10">The sequence shown here is derived from an EMBL/GenBank/DDBJ whole genome shotgun (WGS) entry which is preliminary data.</text>
</comment>
<dbReference type="Proteomes" id="UP000051487">
    <property type="component" value="Unassembled WGS sequence"/>
</dbReference>
<dbReference type="EMBL" id="BCLY01000012">
    <property type="protein sequence ID" value="GAQ09968.1"/>
    <property type="molecule type" value="Genomic_DNA"/>
</dbReference>
<keyword evidence="2" id="KW-0479">Metal-binding</keyword>
<evidence type="ECO:0000256" key="5">
    <source>
        <dbReference type="SAM" id="Phobius"/>
    </source>
</evidence>
<feature type="chain" id="PRO_5042861753" evidence="6">
    <location>
        <begin position="22"/>
        <end position="891"/>
    </location>
</feature>
<dbReference type="FunFam" id="2.60.40.420:FF:000045">
    <property type="entry name" value="Laccase 2"/>
    <property type="match status" value="1"/>
</dbReference>
<dbReference type="FunFam" id="2.60.40.420:FF:000021">
    <property type="entry name" value="Extracellular dihydrogeodin oxidase/laccase"/>
    <property type="match status" value="1"/>
</dbReference>
<dbReference type="SUPFAM" id="SSF49503">
    <property type="entry name" value="Cupredoxins"/>
    <property type="match status" value="3"/>
</dbReference>
<keyword evidence="5" id="KW-0472">Membrane</keyword>
<dbReference type="Pfam" id="PF07731">
    <property type="entry name" value="Cu-oxidase_2"/>
    <property type="match status" value="1"/>
</dbReference>
<feature type="domain" description="Plastocyanin-like" evidence="9">
    <location>
        <begin position="363"/>
        <end position="462"/>
    </location>
</feature>
<feature type="transmembrane region" description="Helical" evidence="5">
    <location>
        <begin position="181"/>
        <end position="200"/>
    </location>
</feature>
<keyword evidence="5" id="KW-0812">Transmembrane</keyword>
<reference evidence="10 11" key="1">
    <citation type="submission" date="2015-11" db="EMBL/GenBank/DDBJ databases">
        <title>Aspergillus lentulus strain IFM 54703T.</title>
        <authorList>
            <person name="Kusuya Y."/>
            <person name="Sakai K."/>
            <person name="Kamei K."/>
            <person name="Takahashi H."/>
            <person name="Yaguchi T."/>
        </authorList>
    </citation>
    <scope>NUCLEOTIDE SEQUENCE [LARGE SCALE GENOMIC DNA]</scope>
    <source>
        <strain evidence="10 11">IFM 54703</strain>
    </source>
</reference>
<sequence length="891" mass="100655">MISLWHYLVAYALLHVQCAVALPQETARPEVSSVIPAISTPEMSTVEDARNCDFNKIEDFFNYANKNGLNITAEVQNCQNLCLLTYGVGNPDLSGIGLIEWHSILLQMMYAYSIQTALTILIGPVYRLLYLALSPASSFIRELKVIQTNFFSSNGFFIASSALASLANLSQNPSTFEVAEMQAMAFLQINSILVTFFCLVMVQPISRWAARVLLYIIVFVLVIIVLGKSHLNSGSRANWRLASDGYFGFTSLIGLDSVDQAPLLKGDNTTLEELSSTPPIFVPPGTGKDNRIKCNYPGLPGWWHPDSPDLRDVWLRNNKTGREYNTKTDYEASWPQGVRRDYHIIVSNDTTANWDGIPFPGAKLINGTFPGPWIQACWGDSVHVTVTNNLTYNGTAIHMHGLRMLNNSLMDGVPGVTQCPIPPGESFTYKFRATQYGTTWYHSHYSLQYSDGMYGPLTIHGPTSANWDESIDPILLGDHNHRSAFQDYYQEQFSGKNRAPPKMTSILINGNGSYAGMLLRRYPMEVEGRKRYLLRLINTSTDTTYVFAIDNHNFTVIESDLVPIEPYETDHLAIGIGQRYHVVLNTWPEEQRNGTNEFWIRTVPADHCNNFADRLDVRQGILCYKGYNCGWPTTSEGKYNYTCRDEPPEKLRPIIPWTVPSLEEGDFDLPNATIMLANWSLPAEPPDIPSGPVVNNWHMMDHTLWVNYSEPTVNNLDSPFGDNAVVYTVDKNPLHKEWNYMVIIGGKDENLGPPKGGQLIPAAHPIHLHGHDFALLQQSEYTYKGPSSLNLTYNNPPRRDVVLLPKDGFVVIAFKADNPGAWAVHCHIAWHASAGLAFQILESKDDFKLLMDKQHWDRRQLDRTCRRWNEWRFNPDKFWRGKGRFQDDSGI</sequence>
<dbReference type="Pfam" id="PF00394">
    <property type="entry name" value="Cu-oxidase"/>
    <property type="match status" value="1"/>
</dbReference>
<evidence type="ECO:0000256" key="6">
    <source>
        <dbReference type="SAM" id="SignalP"/>
    </source>
</evidence>
<dbReference type="GO" id="GO:0005507">
    <property type="term" value="F:copper ion binding"/>
    <property type="evidence" value="ECO:0007669"/>
    <property type="project" value="InterPro"/>
</dbReference>
<dbReference type="InterPro" id="IPR001117">
    <property type="entry name" value="Cu-oxidase_2nd"/>
</dbReference>
<evidence type="ECO:0000256" key="1">
    <source>
        <dbReference type="ARBA" id="ARBA00010609"/>
    </source>
</evidence>
<dbReference type="CDD" id="cd13854">
    <property type="entry name" value="CuRO_1_MaLCC_like"/>
    <property type="match status" value="1"/>
</dbReference>
<name>A0AAN4TDI4_ASPLE</name>
<protein>
    <submittedName>
        <fullName evidence="10">Laccase-2</fullName>
    </submittedName>
</protein>
<dbReference type="InterPro" id="IPR008972">
    <property type="entry name" value="Cupredoxin"/>
</dbReference>
<evidence type="ECO:0000259" key="9">
    <source>
        <dbReference type="Pfam" id="PF07732"/>
    </source>
</evidence>
<feature type="transmembrane region" description="Helical" evidence="5">
    <location>
        <begin position="150"/>
        <end position="169"/>
    </location>
</feature>
<dbReference type="Pfam" id="PF07732">
    <property type="entry name" value="Cu-oxidase_3"/>
    <property type="match status" value="1"/>
</dbReference>
<dbReference type="CDD" id="cd13901">
    <property type="entry name" value="CuRO_3_MaLCC_like"/>
    <property type="match status" value="1"/>
</dbReference>
<dbReference type="GO" id="GO:0016491">
    <property type="term" value="F:oxidoreductase activity"/>
    <property type="evidence" value="ECO:0007669"/>
    <property type="project" value="UniProtKB-KW"/>
</dbReference>
<dbReference type="InterPro" id="IPR011707">
    <property type="entry name" value="Cu-oxidase-like_N"/>
</dbReference>
<keyword evidence="6" id="KW-0732">Signal</keyword>
<evidence type="ECO:0000259" key="7">
    <source>
        <dbReference type="Pfam" id="PF00394"/>
    </source>
</evidence>
<keyword evidence="4" id="KW-0186">Copper</keyword>
<dbReference type="CDD" id="cd13880">
    <property type="entry name" value="CuRO_2_MaLCC_like"/>
    <property type="match status" value="1"/>
</dbReference>
<dbReference type="PANTHER" id="PTHR11709:SF71">
    <property type="entry name" value="OXIDOREDUCTASE TPCJ"/>
    <property type="match status" value="1"/>
</dbReference>
<dbReference type="InterPro" id="IPR045087">
    <property type="entry name" value="Cu-oxidase_fam"/>
</dbReference>
<dbReference type="AlphaFoldDB" id="A0AAN4TDI4"/>
<dbReference type="PROSITE" id="PS00079">
    <property type="entry name" value="MULTICOPPER_OXIDASE1"/>
    <property type="match status" value="1"/>
</dbReference>
<comment type="similarity">
    <text evidence="1">Belongs to the multicopper oxidase family.</text>
</comment>
<feature type="transmembrane region" description="Helical" evidence="5">
    <location>
        <begin position="109"/>
        <end position="129"/>
    </location>
</feature>
<proteinExistence type="inferred from homology"/>
<dbReference type="InterPro" id="IPR011706">
    <property type="entry name" value="Cu-oxidase_C"/>
</dbReference>